<gene>
    <name evidence="2" type="ORF">LQV63_17620</name>
</gene>
<organism evidence="2 3">
    <name type="scientific">Paenibacillus profundus</name>
    <dbReference type="NCBI Taxonomy" id="1173085"/>
    <lineage>
        <taxon>Bacteria</taxon>
        <taxon>Bacillati</taxon>
        <taxon>Bacillota</taxon>
        <taxon>Bacilli</taxon>
        <taxon>Bacillales</taxon>
        <taxon>Paenibacillaceae</taxon>
        <taxon>Paenibacillus</taxon>
    </lineage>
</organism>
<accession>A0ABS8YGL4</accession>
<dbReference type="InterPro" id="IPR004360">
    <property type="entry name" value="Glyas_Fos-R_dOase_dom"/>
</dbReference>
<dbReference type="Proteomes" id="UP001199916">
    <property type="component" value="Unassembled WGS sequence"/>
</dbReference>
<proteinExistence type="predicted"/>
<dbReference type="Gene3D" id="3.10.180.10">
    <property type="entry name" value="2,3-Dihydroxybiphenyl 1,2-Dioxygenase, domain 1"/>
    <property type="match status" value="1"/>
</dbReference>
<evidence type="ECO:0000259" key="1">
    <source>
        <dbReference type="PROSITE" id="PS51819"/>
    </source>
</evidence>
<dbReference type="PANTHER" id="PTHR39175">
    <property type="entry name" value="FAMILY PROTEIN, PUTATIVE (AFU_ORTHOLOGUE AFUA_3G15060)-RELATED"/>
    <property type="match status" value="1"/>
</dbReference>
<dbReference type="InterPro" id="IPR037523">
    <property type="entry name" value="VOC_core"/>
</dbReference>
<dbReference type="RefSeq" id="WP_019424196.1">
    <property type="nucleotide sequence ID" value="NZ_JAJNBZ010000015.1"/>
</dbReference>
<feature type="domain" description="VOC" evidence="1">
    <location>
        <begin position="7"/>
        <end position="121"/>
    </location>
</feature>
<dbReference type="PANTHER" id="PTHR39175:SF1">
    <property type="entry name" value="FAMILY PROTEIN, PUTATIVE (AFU_ORTHOLOGUE AFUA_3G15060)-RELATED"/>
    <property type="match status" value="1"/>
</dbReference>
<keyword evidence="3" id="KW-1185">Reference proteome</keyword>
<protein>
    <submittedName>
        <fullName evidence="2">VOC family protein</fullName>
    </submittedName>
</protein>
<evidence type="ECO:0000313" key="2">
    <source>
        <dbReference type="EMBL" id="MCE5171123.1"/>
    </source>
</evidence>
<dbReference type="SUPFAM" id="SSF54593">
    <property type="entry name" value="Glyoxalase/Bleomycin resistance protein/Dihydroxybiphenyl dioxygenase"/>
    <property type="match status" value="1"/>
</dbReference>
<reference evidence="2 3" key="1">
    <citation type="submission" date="2021-11" db="EMBL/GenBank/DDBJ databases">
        <title>Draft genome sequence of Paenibacillus profundus YoMME, a new Gram-positive bacteria with exoelectrogenic properties.</title>
        <authorList>
            <person name="Hubenova Y."/>
            <person name="Hubenova E."/>
            <person name="Manasiev Y."/>
            <person name="Peykov S."/>
            <person name="Mitov M."/>
        </authorList>
    </citation>
    <scope>NUCLEOTIDE SEQUENCE [LARGE SCALE GENOMIC DNA]</scope>
    <source>
        <strain evidence="2 3">YoMME</strain>
    </source>
</reference>
<sequence length="122" mass="13802">MSFSYSGIHHVQLAAPANCEDTARHFYGHVLCMTEIEKPSNLKKRGGVWFVCGSQQVHIGVQEPFVPAKKAHPAFEVKGLRALREHVLANTIGIVEDEPLEGYHRFYLLDPFGNRLEFLERA</sequence>
<dbReference type="PROSITE" id="PS51819">
    <property type="entry name" value="VOC"/>
    <property type="match status" value="1"/>
</dbReference>
<evidence type="ECO:0000313" key="3">
    <source>
        <dbReference type="Proteomes" id="UP001199916"/>
    </source>
</evidence>
<dbReference type="Pfam" id="PF00903">
    <property type="entry name" value="Glyoxalase"/>
    <property type="match status" value="1"/>
</dbReference>
<name>A0ABS8YGL4_9BACL</name>
<dbReference type="InterPro" id="IPR029068">
    <property type="entry name" value="Glyas_Bleomycin-R_OHBP_Dase"/>
</dbReference>
<dbReference type="EMBL" id="JAJNBZ010000015">
    <property type="protein sequence ID" value="MCE5171123.1"/>
    <property type="molecule type" value="Genomic_DNA"/>
</dbReference>
<comment type="caution">
    <text evidence="2">The sequence shown here is derived from an EMBL/GenBank/DDBJ whole genome shotgun (WGS) entry which is preliminary data.</text>
</comment>